<keyword evidence="5" id="KW-0804">Transcription</keyword>
<evidence type="ECO:0000256" key="3">
    <source>
        <dbReference type="ARBA" id="ARBA00023082"/>
    </source>
</evidence>
<dbReference type="SUPFAM" id="SSF88659">
    <property type="entry name" value="Sigma3 and sigma4 domains of RNA polymerase sigma factors"/>
    <property type="match status" value="1"/>
</dbReference>
<dbReference type="SUPFAM" id="SSF88946">
    <property type="entry name" value="Sigma2 domain of RNA polymerase sigma factors"/>
    <property type="match status" value="1"/>
</dbReference>
<dbReference type="RefSeq" id="WP_227192792.1">
    <property type="nucleotide sequence ID" value="NZ_JAOQJU010000005.1"/>
</dbReference>
<evidence type="ECO:0000313" key="8">
    <source>
        <dbReference type="EMBL" id="MCU6686310.1"/>
    </source>
</evidence>
<dbReference type="EMBL" id="JAOQJU010000005">
    <property type="protein sequence ID" value="MCU6686310.1"/>
    <property type="molecule type" value="Genomic_DNA"/>
</dbReference>
<dbReference type="InterPro" id="IPR036388">
    <property type="entry name" value="WH-like_DNA-bd_sf"/>
</dbReference>
<dbReference type="Pfam" id="PF08281">
    <property type="entry name" value="Sigma70_r4_2"/>
    <property type="match status" value="1"/>
</dbReference>
<dbReference type="Gene3D" id="1.10.1740.10">
    <property type="match status" value="1"/>
</dbReference>
<dbReference type="InterPro" id="IPR039425">
    <property type="entry name" value="RNA_pol_sigma-70-like"/>
</dbReference>
<dbReference type="InterPro" id="IPR014284">
    <property type="entry name" value="RNA_pol_sigma-70_dom"/>
</dbReference>
<evidence type="ECO:0000256" key="1">
    <source>
        <dbReference type="ARBA" id="ARBA00010641"/>
    </source>
</evidence>
<dbReference type="InterPro" id="IPR013324">
    <property type="entry name" value="RNA_pol_sigma_r3/r4-like"/>
</dbReference>
<evidence type="ECO:0000259" key="6">
    <source>
        <dbReference type="Pfam" id="PF04542"/>
    </source>
</evidence>
<accession>A0ABT2RLR5</accession>
<feature type="domain" description="RNA polymerase sigma-70 region 2" evidence="6">
    <location>
        <begin position="7"/>
        <end position="72"/>
    </location>
</feature>
<dbReference type="PANTHER" id="PTHR43133">
    <property type="entry name" value="RNA POLYMERASE ECF-TYPE SIGMA FACTO"/>
    <property type="match status" value="1"/>
</dbReference>
<protein>
    <submittedName>
        <fullName evidence="8">RNA polymerase sigma factor</fullName>
    </submittedName>
</protein>
<sequence>MCFEEVYKRYYRDVYYYLLSLSSNPQTAEDLTQETFYKALKNIHRFKGDCQLKTWLCQIGKNTYLSWLKKQKHLADAPMQPEVQSDSEVEKEDGPELVCIRREEALSIYRILHFLEEPYKEVFTLRTLGELSYREIGEIFGRGEGWARVIYHRAKLKIQEMIREVP</sequence>
<dbReference type="Proteomes" id="UP001652431">
    <property type="component" value="Unassembled WGS sequence"/>
</dbReference>
<dbReference type="InterPro" id="IPR013249">
    <property type="entry name" value="RNA_pol_sigma70_r4_t2"/>
</dbReference>
<dbReference type="InterPro" id="IPR013325">
    <property type="entry name" value="RNA_pol_sigma_r2"/>
</dbReference>
<evidence type="ECO:0000256" key="4">
    <source>
        <dbReference type="ARBA" id="ARBA00023125"/>
    </source>
</evidence>
<keyword evidence="3" id="KW-0731">Sigma factor</keyword>
<keyword evidence="2" id="KW-0805">Transcription regulation</keyword>
<evidence type="ECO:0000313" key="9">
    <source>
        <dbReference type="Proteomes" id="UP001652431"/>
    </source>
</evidence>
<proteinExistence type="inferred from homology"/>
<keyword evidence="9" id="KW-1185">Reference proteome</keyword>
<evidence type="ECO:0000259" key="7">
    <source>
        <dbReference type="Pfam" id="PF08281"/>
    </source>
</evidence>
<evidence type="ECO:0000256" key="2">
    <source>
        <dbReference type="ARBA" id="ARBA00023015"/>
    </source>
</evidence>
<keyword evidence="4" id="KW-0238">DNA-binding</keyword>
<comment type="caution">
    <text evidence="8">The sequence shown here is derived from an EMBL/GenBank/DDBJ whole genome shotgun (WGS) entry which is preliminary data.</text>
</comment>
<reference evidence="8 9" key="1">
    <citation type="journal article" date="2021" name="ISME Commun">
        <title>Automated analysis of genomic sequences facilitates high-throughput and comprehensive description of bacteria.</title>
        <authorList>
            <person name="Hitch T.C.A."/>
        </authorList>
    </citation>
    <scope>NUCLEOTIDE SEQUENCE [LARGE SCALE GENOMIC DNA]</scope>
    <source>
        <strain evidence="8 9">Sanger_03</strain>
    </source>
</reference>
<comment type="similarity">
    <text evidence="1">Belongs to the sigma-70 factor family. ECF subfamily.</text>
</comment>
<name>A0ABT2RLR5_9FIRM</name>
<dbReference type="Gene3D" id="1.10.10.10">
    <property type="entry name" value="Winged helix-like DNA-binding domain superfamily/Winged helix DNA-binding domain"/>
    <property type="match status" value="1"/>
</dbReference>
<evidence type="ECO:0000256" key="5">
    <source>
        <dbReference type="ARBA" id="ARBA00023163"/>
    </source>
</evidence>
<dbReference type="InterPro" id="IPR007627">
    <property type="entry name" value="RNA_pol_sigma70_r2"/>
</dbReference>
<dbReference type="PANTHER" id="PTHR43133:SF52">
    <property type="entry name" value="ECF RNA POLYMERASE SIGMA FACTOR SIGL"/>
    <property type="match status" value="1"/>
</dbReference>
<gene>
    <name evidence="8" type="ORF">OCV99_07015</name>
</gene>
<organism evidence="8 9">
    <name type="scientific">Dorea acetigenes</name>
    <dbReference type="NCBI Taxonomy" id="2981787"/>
    <lineage>
        <taxon>Bacteria</taxon>
        <taxon>Bacillati</taxon>
        <taxon>Bacillota</taxon>
        <taxon>Clostridia</taxon>
        <taxon>Lachnospirales</taxon>
        <taxon>Lachnospiraceae</taxon>
        <taxon>Dorea</taxon>
    </lineage>
</organism>
<feature type="domain" description="RNA polymerase sigma factor 70 region 4 type 2" evidence="7">
    <location>
        <begin position="107"/>
        <end position="158"/>
    </location>
</feature>
<dbReference type="Pfam" id="PF04542">
    <property type="entry name" value="Sigma70_r2"/>
    <property type="match status" value="1"/>
</dbReference>
<dbReference type="NCBIfam" id="TIGR02937">
    <property type="entry name" value="sigma70-ECF"/>
    <property type="match status" value="1"/>
</dbReference>